<sequence length="121" mass="12822">MSKEEELAYLRGLVRQLQNEADKYKAFSAQLRAQLAEVGVENVPEEPEQDDTSTADANVDAAGGDTLPVKDKMSNGKHGSAGVLGTSSMVLSKTDGVTSDGPRRRGSRLPPPPAGNGGWRK</sequence>
<gene>
    <name evidence="2" type="ORF">CEUR00632_LOCUS16324</name>
</gene>
<evidence type="ECO:0000313" key="2">
    <source>
        <dbReference type="EMBL" id="CAD8301955.1"/>
    </source>
</evidence>
<dbReference type="AlphaFoldDB" id="A0A7R9Z3R2"/>
<organism evidence="2">
    <name type="scientific">Chlamydomonas euryale</name>
    <dbReference type="NCBI Taxonomy" id="1486919"/>
    <lineage>
        <taxon>Eukaryota</taxon>
        <taxon>Viridiplantae</taxon>
        <taxon>Chlorophyta</taxon>
        <taxon>core chlorophytes</taxon>
        <taxon>Chlorophyceae</taxon>
        <taxon>CS clade</taxon>
        <taxon>Chlamydomonadales</taxon>
        <taxon>Chlamydomonadaceae</taxon>
        <taxon>Chlamydomonas</taxon>
    </lineage>
</organism>
<evidence type="ECO:0000256" key="1">
    <source>
        <dbReference type="SAM" id="MobiDB-lite"/>
    </source>
</evidence>
<name>A0A7R9Z3R2_9CHLO</name>
<reference evidence="2" key="1">
    <citation type="submission" date="2021-01" db="EMBL/GenBank/DDBJ databases">
        <authorList>
            <person name="Corre E."/>
            <person name="Pelletier E."/>
            <person name="Niang G."/>
            <person name="Scheremetjew M."/>
            <person name="Finn R."/>
            <person name="Kale V."/>
            <person name="Holt S."/>
            <person name="Cochrane G."/>
            <person name="Meng A."/>
            <person name="Brown T."/>
            <person name="Cohen L."/>
        </authorList>
    </citation>
    <scope>NUCLEOTIDE SEQUENCE</scope>
    <source>
        <strain evidence="2">CCMP219</strain>
    </source>
</reference>
<feature type="compositionally biased region" description="Polar residues" evidence="1">
    <location>
        <begin position="85"/>
        <end position="97"/>
    </location>
</feature>
<feature type="compositionally biased region" description="Acidic residues" evidence="1">
    <location>
        <begin position="43"/>
        <end position="53"/>
    </location>
</feature>
<proteinExistence type="predicted"/>
<protein>
    <submittedName>
        <fullName evidence="2">Uncharacterized protein</fullName>
    </submittedName>
</protein>
<dbReference type="EMBL" id="HBEC01035132">
    <property type="protein sequence ID" value="CAD8301955.1"/>
    <property type="molecule type" value="Transcribed_RNA"/>
</dbReference>
<accession>A0A7R9Z3R2</accession>
<feature type="region of interest" description="Disordered" evidence="1">
    <location>
        <begin position="40"/>
        <end position="121"/>
    </location>
</feature>